<dbReference type="Gene3D" id="3.20.20.30">
    <property type="entry name" value="Luciferase-like domain"/>
    <property type="match status" value="1"/>
</dbReference>
<evidence type="ECO:0000313" key="3">
    <source>
        <dbReference type="EMBL" id="MCV7226599.1"/>
    </source>
</evidence>
<dbReference type="PANTHER" id="PTHR30137:SF6">
    <property type="entry name" value="LUCIFERASE-LIKE MONOOXYGENASE"/>
    <property type="match status" value="1"/>
</dbReference>
<feature type="domain" description="Luciferase-like" evidence="2">
    <location>
        <begin position="12"/>
        <end position="304"/>
    </location>
</feature>
<dbReference type="RefSeq" id="WP_264067460.1">
    <property type="nucleotide sequence ID" value="NZ_JACKTY010000028.1"/>
</dbReference>
<comment type="caution">
    <text evidence="3">The sequence shown here is derived from an EMBL/GenBank/DDBJ whole genome shotgun (WGS) entry which is preliminary data.</text>
</comment>
<dbReference type="SUPFAM" id="SSF51679">
    <property type="entry name" value="Bacterial luciferase-like"/>
    <property type="match status" value="1"/>
</dbReference>
<dbReference type="InterPro" id="IPR050766">
    <property type="entry name" value="Bact_Lucif_Oxidored"/>
</dbReference>
<feature type="region of interest" description="Disordered" evidence="1">
    <location>
        <begin position="247"/>
        <end position="274"/>
    </location>
</feature>
<dbReference type="EMBL" id="JACKTY010000028">
    <property type="protein sequence ID" value="MCV7226599.1"/>
    <property type="molecule type" value="Genomic_DNA"/>
</dbReference>
<reference evidence="3 4" key="1">
    <citation type="journal article" date="2022" name="BMC Genomics">
        <title>Comparative genome analysis of mycobacteria focusing on tRNA and non-coding RNA.</title>
        <authorList>
            <person name="Behra P.R.K."/>
            <person name="Pettersson B.M.F."/>
            <person name="Ramesh M."/>
            <person name="Das S."/>
            <person name="Dasgupta S."/>
            <person name="Kirsebom L.A."/>
        </authorList>
    </citation>
    <scope>NUCLEOTIDE SEQUENCE [LARGE SCALE GENOMIC DNA]</scope>
    <source>
        <strain evidence="3 4">DSM 44078</strain>
    </source>
</reference>
<dbReference type="Proteomes" id="UP001526201">
    <property type="component" value="Unassembled WGS sequence"/>
</dbReference>
<proteinExistence type="predicted"/>
<organism evidence="3 4">
    <name type="scientific">Mycolicibacterium komossense</name>
    <dbReference type="NCBI Taxonomy" id="1779"/>
    <lineage>
        <taxon>Bacteria</taxon>
        <taxon>Bacillati</taxon>
        <taxon>Actinomycetota</taxon>
        <taxon>Actinomycetes</taxon>
        <taxon>Mycobacteriales</taxon>
        <taxon>Mycobacteriaceae</taxon>
        <taxon>Mycolicibacterium</taxon>
    </lineage>
</organism>
<keyword evidence="4" id="KW-1185">Reference proteome</keyword>
<dbReference type="InterPro" id="IPR036661">
    <property type="entry name" value="Luciferase-like_sf"/>
</dbReference>
<evidence type="ECO:0000313" key="4">
    <source>
        <dbReference type="Proteomes" id="UP001526201"/>
    </source>
</evidence>
<dbReference type="PANTHER" id="PTHR30137">
    <property type="entry name" value="LUCIFERASE-LIKE MONOOXYGENASE"/>
    <property type="match status" value="1"/>
</dbReference>
<name>A0ABT3CAU7_9MYCO</name>
<evidence type="ECO:0000256" key="1">
    <source>
        <dbReference type="SAM" id="MobiDB-lite"/>
    </source>
</evidence>
<dbReference type="Pfam" id="PF00296">
    <property type="entry name" value="Bac_luciferase"/>
    <property type="match status" value="1"/>
</dbReference>
<gene>
    <name evidence="3" type="ORF">H7J73_11210</name>
</gene>
<dbReference type="InterPro" id="IPR011251">
    <property type="entry name" value="Luciferase-like_dom"/>
</dbReference>
<accession>A0ABT3CAU7</accession>
<sequence length="345" mass="37204">MTTLVGNPSALRFGVLLNMGAVLGATAEAVFDLTLQQALAAEELGYADLWVTEHHFITFGINPSGLTTAGFLLGRTRRIRVGTAIVLTPLRHPIELAERAALLDQLSGGRFDLGLGRGGYRRDFEMLDVDFARWDDEPLASAQRLVDLWNSPDEAAIVQPPPRTLPHPPLLLATSSSPGVEFAARNGIALQHYFATPTAQRVALESEYRECRGGTQGAPAHLHTLIVVVDGAPNRRDQLAAALRRSFRDGNHPHVPQASHRHTGPDGKPASPDAMAEQVAANAIVGTPSRVVDELGRFIETTGAQRITLFHEAIADPAIAMRSLEDFALLVAPQLPTGTERERAS</sequence>
<evidence type="ECO:0000259" key="2">
    <source>
        <dbReference type="Pfam" id="PF00296"/>
    </source>
</evidence>
<protein>
    <submittedName>
        <fullName evidence="3">LLM class flavin-dependent oxidoreductase</fullName>
    </submittedName>
</protein>